<keyword evidence="3 8" id="KW-0418">Kinase</keyword>
<name>A0A9R0JDD5_SPIOL</name>
<keyword evidence="2" id="KW-0723">Serine/threonine-protein kinase</keyword>
<evidence type="ECO:0000256" key="1">
    <source>
        <dbReference type="ARBA" id="ARBA00012513"/>
    </source>
</evidence>
<dbReference type="GeneID" id="110803222"/>
<gene>
    <name evidence="8" type="primary">LOC110803222</name>
</gene>
<evidence type="ECO:0000259" key="6">
    <source>
        <dbReference type="PROSITE" id="PS50011"/>
    </source>
</evidence>
<reference evidence="7" key="1">
    <citation type="journal article" date="2021" name="Nat. Commun.">
        <title>Genomic analyses provide insights into spinach domestication and the genetic basis of agronomic traits.</title>
        <authorList>
            <person name="Cai X."/>
            <person name="Sun X."/>
            <person name="Xu C."/>
            <person name="Sun H."/>
            <person name="Wang X."/>
            <person name="Ge C."/>
            <person name="Zhang Z."/>
            <person name="Wang Q."/>
            <person name="Fei Z."/>
            <person name="Jiao C."/>
            <person name="Wang Q."/>
        </authorList>
    </citation>
    <scope>NUCLEOTIDE SEQUENCE [LARGE SCALE GENOMIC DNA]</scope>
    <source>
        <strain evidence="7">cv. Varoflay</strain>
    </source>
</reference>
<dbReference type="Proteomes" id="UP000813463">
    <property type="component" value="Chromosome 1"/>
</dbReference>
<dbReference type="Gene3D" id="1.10.510.10">
    <property type="entry name" value="Transferase(Phosphotransferase) domain 1"/>
    <property type="match status" value="1"/>
</dbReference>
<dbReference type="InterPro" id="IPR050588">
    <property type="entry name" value="WNK_Ser-Thr_kinase"/>
</dbReference>
<dbReference type="PANTHER" id="PTHR13902">
    <property type="entry name" value="SERINE/THREONINE-PROTEIN KINASE WNK WITH NO LYSINE -RELATED"/>
    <property type="match status" value="1"/>
</dbReference>
<protein>
    <recommendedName>
        <fullName evidence="1">non-specific serine/threonine protein kinase</fullName>
        <ecNumber evidence="1">2.7.11.1</ecNumber>
    </recommendedName>
</protein>
<comment type="catalytic activity">
    <reaction evidence="4">
        <text>L-threonyl-[protein] + ATP = O-phospho-L-threonyl-[protein] + ADP + H(+)</text>
        <dbReference type="Rhea" id="RHEA:46608"/>
        <dbReference type="Rhea" id="RHEA-COMP:11060"/>
        <dbReference type="Rhea" id="RHEA-COMP:11605"/>
        <dbReference type="ChEBI" id="CHEBI:15378"/>
        <dbReference type="ChEBI" id="CHEBI:30013"/>
        <dbReference type="ChEBI" id="CHEBI:30616"/>
        <dbReference type="ChEBI" id="CHEBI:61977"/>
        <dbReference type="ChEBI" id="CHEBI:456216"/>
        <dbReference type="EC" id="2.7.11.1"/>
    </reaction>
</comment>
<dbReference type="GO" id="GO:0005524">
    <property type="term" value="F:ATP binding"/>
    <property type="evidence" value="ECO:0007669"/>
    <property type="project" value="InterPro"/>
</dbReference>
<accession>A0A9R0JDD5</accession>
<feature type="domain" description="Protein kinase" evidence="6">
    <location>
        <begin position="25"/>
        <end position="284"/>
    </location>
</feature>
<dbReference type="SMART" id="SM00220">
    <property type="entry name" value="S_TKc"/>
    <property type="match status" value="1"/>
</dbReference>
<evidence type="ECO:0000313" key="8">
    <source>
        <dbReference type="RefSeq" id="XP_021864409.2"/>
    </source>
</evidence>
<dbReference type="InterPro" id="IPR000719">
    <property type="entry name" value="Prot_kinase_dom"/>
</dbReference>
<evidence type="ECO:0000256" key="2">
    <source>
        <dbReference type="ARBA" id="ARBA00022527"/>
    </source>
</evidence>
<sequence>MASSSSSSSSTFKQIIKRDPTGQYVMYNEVIGRGQYKEVYKGFDSVNGTEIAWCVIFLQNTFGLSGIDLTYVCTENILLKRMDHENIVKCHTSWIDYRERSIYIITELFTSLSLRRYIKNHTLVDFKVVKSWCIQILKGLDYLHSRGIVHRDIKLDNIFISGNSGTVKIGDFGVAVYLKPGEFAGGIVGTPQYMAPELYHGLYNQLADIHSFGMCVLQMITRVFNLYLDQSIYRHSVYYLVKTGVKPTALNTVTDPQAKQFIERCLLPAASRPSAKELLNDPFLAPSVSATSTVRTNSCLIPCSVRDRVDGLLGVVKEVEFGDKKFKLLVKMKDAGIVRIELSVIYSVEGKEVDVKTEVDFSLETDNNIHQFVMKNIATKIKLSTEDVAVVTEFIDEVIKEVVYNQDFIPNKVLNARHWHGERSLSGDDNKTTKNERSSPRVWGRLMMPNRLRTFSF</sequence>
<keyword evidence="7" id="KW-1185">Reference proteome</keyword>
<keyword evidence="3 8" id="KW-0808">Transferase</keyword>
<dbReference type="InterPro" id="IPR008271">
    <property type="entry name" value="Ser/Thr_kinase_AS"/>
</dbReference>
<evidence type="ECO:0000256" key="4">
    <source>
        <dbReference type="ARBA" id="ARBA00047899"/>
    </source>
</evidence>
<dbReference type="Pfam" id="PF00069">
    <property type="entry name" value="Pkinase"/>
    <property type="match status" value="1"/>
</dbReference>
<dbReference type="RefSeq" id="XP_021864409.2">
    <property type="nucleotide sequence ID" value="XM_022008717.2"/>
</dbReference>
<evidence type="ECO:0000256" key="5">
    <source>
        <dbReference type="ARBA" id="ARBA00048679"/>
    </source>
</evidence>
<dbReference type="GO" id="GO:0035556">
    <property type="term" value="P:intracellular signal transduction"/>
    <property type="evidence" value="ECO:0000318"/>
    <property type="project" value="GO_Central"/>
</dbReference>
<evidence type="ECO:0000313" key="7">
    <source>
        <dbReference type="Proteomes" id="UP000813463"/>
    </source>
</evidence>
<dbReference type="PROSITE" id="PS50011">
    <property type="entry name" value="PROTEIN_KINASE_DOM"/>
    <property type="match status" value="1"/>
</dbReference>
<dbReference type="SUPFAM" id="SSF56112">
    <property type="entry name" value="Protein kinase-like (PK-like)"/>
    <property type="match status" value="1"/>
</dbReference>
<dbReference type="GO" id="GO:0005737">
    <property type="term" value="C:cytoplasm"/>
    <property type="evidence" value="ECO:0000318"/>
    <property type="project" value="GO_Central"/>
</dbReference>
<dbReference type="AlphaFoldDB" id="A0A9R0JDD5"/>
<dbReference type="InterPro" id="IPR011009">
    <property type="entry name" value="Kinase-like_dom_sf"/>
</dbReference>
<dbReference type="Gene3D" id="3.30.200.20">
    <property type="entry name" value="Phosphorylase Kinase, domain 1"/>
    <property type="match status" value="1"/>
</dbReference>
<dbReference type="KEGG" id="soe:110803222"/>
<reference evidence="8" key="2">
    <citation type="submission" date="2025-08" db="UniProtKB">
        <authorList>
            <consortium name="RefSeq"/>
        </authorList>
    </citation>
    <scope>IDENTIFICATION</scope>
    <source>
        <tissue evidence="8">Leaf</tissue>
    </source>
</reference>
<comment type="catalytic activity">
    <reaction evidence="5">
        <text>L-seryl-[protein] + ATP = O-phospho-L-seryl-[protein] + ADP + H(+)</text>
        <dbReference type="Rhea" id="RHEA:17989"/>
        <dbReference type="Rhea" id="RHEA-COMP:9863"/>
        <dbReference type="Rhea" id="RHEA-COMP:11604"/>
        <dbReference type="ChEBI" id="CHEBI:15378"/>
        <dbReference type="ChEBI" id="CHEBI:29999"/>
        <dbReference type="ChEBI" id="CHEBI:30616"/>
        <dbReference type="ChEBI" id="CHEBI:83421"/>
        <dbReference type="ChEBI" id="CHEBI:456216"/>
        <dbReference type="EC" id="2.7.11.1"/>
    </reaction>
</comment>
<dbReference type="GO" id="GO:0004674">
    <property type="term" value="F:protein serine/threonine kinase activity"/>
    <property type="evidence" value="ECO:0000318"/>
    <property type="project" value="GO_Central"/>
</dbReference>
<dbReference type="EC" id="2.7.11.1" evidence="1"/>
<proteinExistence type="predicted"/>
<dbReference type="PROSITE" id="PS00108">
    <property type="entry name" value="PROTEIN_KINASE_ST"/>
    <property type="match status" value="1"/>
</dbReference>
<evidence type="ECO:0000256" key="3">
    <source>
        <dbReference type="ARBA" id="ARBA00022777"/>
    </source>
</evidence>
<organism evidence="7 8">
    <name type="scientific">Spinacia oleracea</name>
    <name type="common">Spinach</name>
    <dbReference type="NCBI Taxonomy" id="3562"/>
    <lineage>
        <taxon>Eukaryota</taxon>
        <taxon>Viridiplantae</taxon>
        <taxon>Streptophyta</taxon>
        <taxon>Embryophyta</taxon>
        <taxon>Tracheophyta</taxon>
        <taxon>Spermatophyta</taxon>
        <taxon>Magnoliopsida</taxon>
        <taxon>eudicotyledons</taxon>
        <taxon>Gunneridae</taxon>
        <taxon>Pentapetalae</taxon>
        <taxon>Caryophyllales</taxon>
        <taxon>Chenopodiaceae</taxon>
        <taxon>Chenopodioideae</taxon>
        <taxon>Anserineae</taxon>
        <taxon>Spinacia</taxon>
    </lineage>
</organism>